<gene>
    <name evidence="2" type="ORF">ASZ90_003448</name>
</gene>
<protein>
    <submittedName>
        <fullName evidence="2">Uncharacterized protein</fullName>
    </submittedName>
</protein>
<comment type="caution">
    <text evidence="2">The sequence shown here is derived from an EMBL/GenBank/DDBJ whole genome shotgun (WGS) entry which is preliminary data.</text>
</comment>
<accession>A0A0W8G2F3</accession>
<evidence type="ECO:0000256" key="1">
    <source>
        <dbReference type="SAM" id="MobiDB-lite"/>
    </source>
</evidence>
<proteinExistence type="predicted"/>
<sequence>MFEERRNEFRSDFKSTRTKDKGNVSEANEKATRLNYERNSI</sequence>
<name>A0A0W8G2F3_9ZZZZ</name>
<feature type="region of interest" description="Disordered" evidence="1">
    <location>
        <begin position="1"/>
        <end position="41"/>
    </location>
</feature>
<reference evidence="2" key="1">
    <citation type="journal article" date="2015" name="Proc. Natl. Acad. Sci. U.S.A.">
        <title>Networks of energetic and metabolic interactions define dynamics in microbial communities.</title>
        <authorList>
            <person name="Embree M."/>
            <person name="Liu J.K."/>
            <person name="Al-Bassam M.M."/>
            <person name="Zengler K."/>
        </authorList>
    </citation>
    <scope>NUCLEOTIDE SEQUENCE</scope>
</reference>
<dbReference type="EMBL" id="LNQE01000418">
    <property type="protein sequence ID" value="KUG26707.1"/>
    <property type="molecule type" value="Genomic_DNA"/>
</dbReference>
<dbReference type="AlphaFoldDB" id="A0A0W8G2F3"/>
<evidence type="ECO:0000313" key="2">
    <source>
        <dbReference type="EMBL" id="KUG26707.1"/>
    </source>
</evidence>
<organism evidence="2">
    <name type="scientific">hydrocarbon metagenome</name>
    <dbReference type="NCBI Taxonomy" id="938273"/>
    <lineage>
        <taxon>unclassified sequences</taxon>
        <taxon>metagenomes</taxon>
        <taxon>ecological metagenomes</taxon>
    </lineage>
</organism>